<dbReference type="InterPro" id="IPR052058">
    <property type="entry name" value="Alcohol_O-acetyltransferase"/>
</dbReference>
<dbReference type="EMBL" id="KI913958">
    <property type="protein sequence ID" value="ETW04117.1"/>
    <property type="molecule type" value="Genomic_DNA"/>
</dbReference>
<name>A0A024UDZ1_9STRA</name>
<dbReference type="PANTHER" id="PTHR28037:SF1">
    <property type="entry name" value="ALCOHOL O-ACETYLTRANSFERASE 1-RELATED"/>
    <property type="match status" value="1"/>
</dbReference>
<dbReference type="GeneID" id="20081527"/>
<dbReference type="SUPFAM" id="SSF52777">
    <property type="entry name" value="CoA-dependent acyltransferases"/>
    <property type="match status" value="2"/>
</dbReference>
<evidence type="ECO:0000313" key="2">
    <source>
        <dbReference type="EMBL" id="ETW04117.1"/>
    </source>
</evidence>
<dbReference type="VEuPathDB" id="FungiDB:H310_04477"/>
<evidence type="ECO:0000256" key="1">
    <source>
        <dbReference type="SAM" id="Phobius"/>
    </source>
</evidence>
<sequence>MSTDDAFAVHPTGVIAVTVMLVIVLQLSWLHRALAISWTAKATRTLPLASSPALVPSSARNSAPPLDGAHFALSLRESMFVAGAMVNGSYTLSLNLTLHHPSPSPLSTPIMHAALAQLQARHPLLRTKVVPYDSSDNPFVLQVDHSLRIPFIELPSSASMAEQWARHRGAKLACSEPLIRILWQPQGMSTQVVFLLHHAIGDGRSLSCLAHDFLSILGAQAEGRSGLTLPPLALMQSCDDVAIRAVRSHPLRSLRSIAHTILCGIRGRRAFAFPIDAAAAETFVTLKSNAPLGLTSQFDATTTAQLVGACKDHRVSVTAALGAALMHAVADMAATASWPTSKVSLGTVADARSLGSVDNSPVAREHLALFATALPVFSLLIQAKDAASESLRWPTAAAYAEHLNDCTQRQDGLVVGLLMGLNMKHMMQAPRLTMGRPTLILSNSGVLPKLQTEYGGVLKVSRVHVTSNQLYSFPKVSASTMGGVLTLNFDGVAPIIKPNDLAILQARTEWHLRAMAAS</sequence>
<evidence type="ECO:0008006" key="3">
    <source>
        <dbReference type="Google" id="ProtNLM"/>
    </source>
</evidence>
<dbReference type="Gene3D" id="3.30.559.30">
    <property type="entry name" value="Nonribosomal peptide synthetase, condensation domain"/>
    <property type="match status" value="1"/>
</dbReference>
<dbReference type="RefSeq" id="XP_008867073.1">
    <property type="nucleotide sequence ID" value="XM_008868851.1"/>
</dbReference>
<feature type="transmembrane region" description="Helical" evidence="1">
    <location>
        <begin position="6"/>
        <end position="30"/>
    </location>
</feature>
<dbReference type="Gene3D" id="3.30.559.10">
    <property type="entry name" value="Chloramphenicol acetyltransferase-like domain"/>
    <property type="match status" value="1"/>
</dbReference>
<keyword evidence="1" id="KW-0812">Transmembrane</keyword>
<gene>
    <name evidence="2" type="ORF">H310_04477</name>
</gene>
<reference evidence="2" key="1">
    <citation type="submission" date="2013-12" db="EMBL/GenBank/DDBJ databases">
        <title>The Genome Sequence of Aphanomyces invadans NJM9701.</title>
        <authorList>
            <consortium name="The Broad Institute Genomics Platform"/>
            <person name="Russ C."/>
            <person name="Tyler B."/>
            <person name="van West P."/>
            <person name="Dieguez-Uribeondo J."/>
            <person name="Young S.K."/>
            <person name="Zeng Q."/>
            <person name="Gargeya S."/>
            <person name="Fitzgerald M."/>
            <person name="Abouelleil A."/>
            <person name="Alvarado L."/>
            <person name="Chapman S.B."/>
            <person name="Gainer-Dewar J."/>
            <person name="Goldberg J."/>
            <person name="Griggs A."/>
            <person name="Gujja S."/>
            <person name="Hansen M."/>
            <person name="Howarth C."/>
            <person name="Imamovic A."/>
            <person name="Ireland A."/>
            <person name="Larimer J."/>
            <person name="McCowan C."/>
            <person name="Murphy C."/>
            <person name="Pearson M."/>
            <person name="Poon T.W."/>
            <person name="Priest M."/>
            <person name="Roberts A."/>
            <person name="Saif S."/>
            <person name="Shea T."/>
            <person name="Sykes S."/>
            <person name="Wortman J."/>
            <person name="Nusbaum C."/>
            <person name="Birren B."/>
        </authorList>
    </citation>
    <scope>NUCLEOTIDE SEQUENCE [LARGE SCALE GENOMIC DNA]</scope>
    <source>
        <strain evidence="2">NJM9701</strain>
    </source>
</reference>
<protein>
    <recommendedName>
        <fullName evidence="3">Condensation domain-containing protein</fullName>
    </recommendedName>
</protein>
<keyword evidence="1" id="KW-0472">Membrane</keyword>
<organism evidence="2">
    <name type="scientific">Aphanomyces invadans</name>
    <dbReference type="NCBI Taxonomy" id="157072"/>
    <lineage>
        <taxon>Eukaryota</taxon>
        <taxon>Sar</taxon>
        <taxon>Stramenopiles</taxon>
        <taxon>Oomycota</taxon>
        <taxon>Saprolegniomycetes</taxon>
        <taxon>Saprolegniales</taxon>
        <taxon>Verrucalvaceae</taxon>
        <taxon>Aphanomyces</taxon>
    </lineage>
</organism>
<dbReference type="PANTHER" id="PTHR28037">
    <property type="entry name" value="ALCOHOL O-ACETYLTRANSFERASE 1-RELATED"/>
    <property type="match status" value="1"/>
</dbReference>
<dbReference type="OrthoDB" id="69784at2759"/>
<dbReference type="InterPro" id="IPR023213">
    <property type="entry name" value="CAT-like_dom_sf"/>
</dbReference>
<proteinExistence type="predicted"/>
<accession>A0A024UDZ1</accession>
<keyword evidence="1" id="KW-1133">Transmembrane helix</keyword>
<dbReference type="AlphaFoldDB" id="A0A024UDZ1"/>